<reference evidence="1 2" key="1">
    <citation type="submission" date="2015-07" db="EMBL/GenBank/DDBJ databases">
        <authorList>
            <person name="Noorani M."/>
        </authorList>
    </citation>
    <scope>NUCLEOTIDE SEQUENCE [LARGE SCALE GENOMIC DNA]</scope>
    <source>
        <strain evidence="1 2">CECT 5088</strain>
    </source>
</reference>
<dbReference type="OrthoDB" id="678065at2"/>
<keyword evidence="2" id="KW-1185">Reference proteome</keyword>
<evidence type="ECO:0000313" key="1">
    <source>
        <dbReference type="EMBL" id="CTQ34276.1"/>
    </source>
</evidence>
<name>A0A0M6XSY0_9RHOB</name>
<dbReference type="RefSeq" id="WP_055683649.1">
    <property type="nucleotide sequence ID" value="NZ_CXPG01000021.1"/>
</dbReference>
<dbReference type="AlphaFoldDB" id="A0A0M6XSY0"/>
<organism evidence="1 2">
    <name type="scientific">Jannaschia rubra</name>
    <dbReference type="NCBI Taxonomy" id="282197"/>
    <lineage>
        <taxon>Bacteria</taxon>
        <taxon>Pseudomonadati</taxon>
        <taxon>Pseudomonadota</taxon>
        <taxon>Alphaproteobacteria</taxon>
        <taxon>Rhodobacterales</taxon>
        <taxon>Roseobacteraceae</taxon>
        <taxon>Jannaschia</taxon>
    </lineage>
</organism>
<dbReference type="Proteomes" id="UP000048908">
    <property type="component" value="Unassembled WGS sequence"/>
</dbReference>
<dbReference type="EMBL" id="CXPG01000021">
    <property type="protein sequence ID" value="CTQ34276.1"/>
    <property type="molecule type" value="Genomic_DNA"/>
</dbReference>
<protein>
    <submittedName>
        <fullName evidence="1">Uncharacterized protein</fullName>
    </submittedName>
</protein>
<accession>A0A0M6XSY0</accession>
<evidence type="ECO:0000313" key="2">
    <source>
        <dbReference type="Proteomes" id="UP000048908"/>
    </source>
</evidence>
<gene>
    <name evidence="1" type="ORF">JAN5088_03070</name>
</gene>
<dbReference type="STRING" id="282197.SAMN04488517_10367"/>
<proteinExistence type="predicted"/>
<sequence>MLHDRVSFAVWPDYSFALKFPQPVIPPDWPPRLGAAWVGVLASWRMGLVTGVPALGLGAVPIRDGAAYPRAEAMHDAAHLGGMLGMVPAFMPFLREWHRSRGQAVG</sequence>